<dbReference type="PATRIC" id="fig|1704032.3.peg.716"/>
<dbReference type="Proteomes" id="UP000052020">
    <property type="component" value="Unassembled WGS sequence"/>
</dbReference>
<keyword evidence="6" id="KW-0418">Kinase</keyword>
<dbReference type="InterPro" id="IPR005467">
    <property type="entry name" value="His_kinase_dom"/>
</dbReference>
<keyword evidence="4" id="KW-0808">Transferase</keyword>
<dbReference type="EC" id="2.7.13.3" evidence="2"/>
<dbReference type="SMART" id="SM00065">
    <property type="entry name" value="GAF"/>
    <property type="match status" value="5"/>
</dbReference>
<dbReference type="Gene3D" id="3.30.565.10">
    <property type="entry name" value="Histidine kinase-like ATPase, C-terminal domain"/>
    <property type="match status" value="1"/>
</dbReference>
<dbReference type="GO" id="GO:0005524">
    <property type="term" value="F:ATP binding"/>
    <property type="evidence" value="ECO:0007669"/>
    <property type="project" value="UniProtKB-KW"/>
</dbReference>
<protein>
    <recommendedName>
        <fullName evidence="2">histidine kinase</fullName>
        <ecNumber evidence="2">2.7.13.3</ecNumber>
    </recommendedName>
</protein>
<evidence type="ECO:0000256" key="3">
    <source>
        <dbReference type="ARBA" id="ARBA00022553"/>
    </source>
</evidence>
<comment type="catalytic activity">
    <reaction evidence="1">
        <text>ATP + protein L-histidine = ADP + protein N-phospho-L-histidine.</text>
        <dbReference type="EC" id="2.7.13.3"/>
    </reaction>
</comment>
<dbReference type="InterPro" id="IPR011495">
    <property type="entry name" value="Sig_transdc_His_kin_sub2_dim/P"/>
</dbReference>
<dbReference type="Gene3D" id="3.30.450.40">
    <property type="match status" value="5"/>
</dbReference>
<feature type="domain" description="Histidine kinase" evidence="8">
    <location>
        <begin position="998"/>
        <end position="1191"/>
    </location>
</feature>
<dbReference type="InterPro" id="IPR003018">
    <property type="entry name" value="GAF"/>
</dbReference>
<name>A0A0S7XKF5_9BACT</name>
<dbReference type="Pfam" id="PF07568">
    <property type="entry name" value="HisKA_2"/>
    <property type="match status" value="1"/>
</dbReference>
<dbReference type="Pfam" id="PF13185">
    <property type="entry name" value="GAF_2"/>
    <property type="match status" value="4"/>
</dbReference>
<keyword evidence="5" id="KW-0547">Nucleotide-binding</keyword>
<evidence type="ECO:0000313" key="9">
    <source>
        <dbReference type="EMBL" id="KPJ62962.1"/>
    </source>
</evidence>
<dbReference type="Pfam" id="PF02518">
    <property type="entry name" value="HATPase_c"/>
    <property type="match status" value="1"/>
</dbReference>
<dbReference type="SUPFAM" id="SSF55781">
    <property type="entry name" value="GAF domain-like"/>
    <property type="match status" value="5"/>
</dbReference>
<evidence type="ECO:0000256" key="2">
    <source>
        <dbReference type="ARBA" id="ARBA00012438"/>
    </source>
</evidence>
<dbReference type="EMBL" id="LIZY01000096">
    <property type="protein sequence ID" value="KPJ62962.1"/>
    <property type="molecule type" value="Genomic_DNA"/>
</dbReference>
<keyword evidence="7" id="KW-0067">ATP-binding</keyword>
<evidence type="ECO:0000256" key="7">
    <source>
        <dbReference type="ARBA" id="ARBA00022840"/>
    </source>
</evidence>
<dbReference type="SUPFAM" id="SSF55874">
    <property type="entry name" value="ATPase domain of HSP90 chaperone/DNA topoisomerase II/histidine kinase"/>
    <property type="match status" value="1"/>
</dbReference>
<dbReference type="PANTHER" id="PTHR41523">
    <property type="entry name" value="TWO-COMPONENT SYSTEM SENSOR PROTEIN"/>
    <property type="match status" value="1"/>
</dbReference>
<dbReference type="PROSITE" id="PS50109">
    <property type="entry name" value="HIS_KIN"/>
    <property type="match status" value="1"/>
</dbReference>
<comment type="caution">
    <text evidence="9">The sequence shown here is derived from an EMBL/GenBank/DDBJ whole genome shotgun (WGS) entry which is preliminary data.</text>
</comment>
<dbReference type="PANTHER" id="PTHR41523:SF8">
    <property type="entry name" value="ETHYLENE RESPONSE SENSOR PROTEIN"/>
    <property type="match status" value="1"/>
</dbReference>
<dbReference type="GO" id="GO:0004673">
    <property type="term" value="F:protein histidine kinase activity"/>
    <property type="evidence" value="ECO:0007669"/>
    <property type="project" value="UniProtKB-EC"/>
</dbReference>
<dbReference type="Pfam" id="PF01590">
    <property type="entry name" value="GAF"/>
    <property type="match status" value="1"/>
</dbReference>
<dbReference type="InterPro" id="IPR029016">
    <property type="entry name" value="GAF-like_dom_sf"/>
</dbReference>
<dbReference type="AlphaFoldDB" id="A0A0S7XKF5"/>
<gene>
    <name evidence="9" type="ORF">AMK68_04325</name>
</gene>
<keyword evidence="3" id="KW-0597">Phosphoprotein</keyword>
<evidence type="ECO:0000259" key="8">
    <source>
        <dbReference type="PROSITE" id="PS50109"/>
    </source>
</evidence>
<evidence type="ECO:0000313" key="10">
    <source>
        <dbReference type="Proteomes" id="UP000052020"/>
    </source>
</evidence>
<proteinExistence type="predicted"/>
<reference evidence="9 10" key="1">
    <citation type="journal article" date="2015" name="Microbiome">
        <title>Genomic resolution of linkages in carbon, nitrogen, and sulfur cycling among widespread estuary sediment bacteria.</title>
        <authorList>
            <person name="Baker B.J."/>
            <person name="Lazar C.S."/>
            <person name="Teske A.P."/>
            <person name="Dick G.J."/>
        </authorList>
    </citation>
    <scope>NUCLEOTIDE SEQUENCE [LARGE SCALE GENOMIC DNA]</scope>
    <source>
        <strain evidence="9">DG_56</strain>
    </source>
</reference>
<evidence type="ECO:0000256" key="1">
    <source>
        <dbReference type="ARBA" id="ARBA00000085"/>
    </source>
</evidence>
<dbReference type="InterPro" id="IPR036890">
    <property type="entry name" value="HATPase_C_sf"/>
</dbReference>
<dbReference type="InterPro" id="IPR003594">
    <property type="entry name" value="HATPase_dom"/>
</dbReference>
<evidence type="ECO:0000256" key="5">
    <source>
        <dbReference type="ARBA" id="ARBA00022741"/>
    </source>
</evidence>
<evidence type="ECO:0000256" key="6">
    <source>
        <dbReference type="ARBA" id="ARBA00022777"/>
    </source>
</evidence>
<dbReference type="SMART" id="SM00387">
    <property type="entry name" value="HATPase_c"/>
    <property type="match status" value="1"/>
</dbReference>
<evidence type="ECO:0000256" key="4">
    <source>
        <dbReference type="ARBA" id="ARBA00022679"/>
    </source>
</evidence>
<sequence>MLGRLANLIDKNGQRLASQWVDALRESGNRVFAGQDPELFWRTALTWVAHLLEALRSGDLASPVRTFDVTAKRLALTGQPLSDTVQLLTTFRQALWQLIEEQGAREGVSPHAAILELTPFFDAIEHCLICEYDALWAQTDSARAGAPAVAHAEALSRAAEQEAILSRLAQEMAAQYDVGRLADIIARGAAQLVGARRAGVTLYDPVEGELRYQAGYYLPRLAMATAIAMGKGLSGAAGASGQMQVAVDMPGHDDPAFRSAARRLRVRCGVSVPLRGEHGIIGTLDVFDPVTPTFWTERDLALLTELSSRASRALDNAQLVADTRRRARRLSRLNDASRAFAGRQTPRGLTKALVEAACELIDGQAAAAWLLQPGSDVMRAAARHNTPRGVPTSIRRGEGLLGKAAERGSPRVVQATGRQAGEAHRLLGTHSVALVPLHKGREIAGLLAIWDKRAGPLNQDDLQWLLALDNQFAAALRNLELRLETRHYAEDLQTSVTQLGASLAAPLKLDDLLGLIADLTAQVAGVPLCLAAVRDSDGKWHTRADVRSQLSPERAAELGECLATQVVRRRDFLVFGDGPGLEPLPAADVADTGAGAVLGLPITIKKTTVGGLLVGAAQARTFTVERRQLFASFAAQASVAVENVQLFDNVQYQLSMLTDLTWLSAKISGSLDLNAILPTIAQAVAQGLDVPMAALFLREGSLLRIPSKGHYGVPGEWAHEIEVPVETSVVSDVIERGAPRAVADTVKAGMLDHPLVQGPSARAFACVPLGSDWGNLGMVYVADSTSRAFRLHQIALLSAYANQAALAVQNARLYTEAVTRSEQVSTLHDVILTVTSTLDLDESLHRLAEAACRLLDVPVATIRLLDDSRQVLRARAIHGMPLNDRLAADLPVSRSLLGEAVERRVPVASRDIWRDGRFQRRDLARALGLRSILVAPLVAKDTVLGVIAAYTRDPRDFGEAEIRLLRTLALEAGIAIENAQLYEQARERARFLSTLMQEAHHRVRNNLQVVSGLLAMQISQVSEESTQRILRQTIDRIDSIALVHEILSQERVSEVDLKETATRIGKLARRAVLSPEQNVSVQVVGARVCLPSRQATSAALAINELVNNALRHGFPDGASGTVTVSLQQQRDEVLVQVRDDGVGLPPGFDITRARGFGLDLVEGLVTRELGGTLALDSDHGTVVRLRFSAPPPADQAITSPTGIGQSA</sequence>
<accession>A0A0S7XKF5</accession>
<dbReference type="Gene3D" id="3.30.450.20">
    <property type="entry name" value="PAS domain"/>
    <property type="match status" value="1"/>
</dbReference>
<organism evidence="9 10">
    <name type="scientific">candidate division KD3-62 bacterium DG_56</name>
    <dbReference type="NCBI Taxonomy" id="1704032"/>
    <lineage>
        <taxon>Bacteria</taxon>
        <taxon>candidate division KD3-62</taxon>
    </lineage>
</organism>